<feature type="transmembrane region" description="Helical" evidence="3">
    <location>
        <begin position="12"/>
        <end position="32"/>
    </location>
</feature>
<dbReference type="GO" id="GO:0005886">
    <property type="term" value="C:plasma membrane"/>
    <property type="evidence" value="ECO:0007669"/>
    <property type="project" value="UniProtKB-SubCell"/>
</dbReference>
<organism evidence="4">
    <name type="scientific">uncultured spirochete</name>
    <dbReference type="NCBI Taxonomy" id="156406"/>
    <lineage>
        <taxon>Bacteria</taxon>
        <taxon>Pseudomonadati</taxon>
        <taxon>Spirochaetota</taxon>
        <taxon>Spirochaetia</taxon>
        <taxon>Spirochaetales</taxon>
        <taxon>environmental samples</taxon>
    </lineage>
</organism>
<keyword evidence="2" id="KW-1003">Cell membrane</keyword>
<feature type="transmembrane region" description="Helical" evidence="3">
    <location>
        <begin position="38"/>
        <end position="56"/>
    </location>
</feature>
<evidence type="ECO:0000256" key="2">
    <source>
        <dbReference type="PIRNR" id="PIRNR016661"/>
    </source>
</evidence>
<dbReference type="PIRSF" id="PIRSF016661">
    <property type="entry name" value="BioY"/>
    <property type="match status" value="1"/>
</dbReference>
<accession>A0A3P3XHX2</accession>
<evidence type="ECO:0000256" key="3">
    <source>
        <dbReference type="SAM" id="Phobius"/>
    </source>
</evidence>
<evidence type="ECO:0000256" key="1">
    <source>
        <dbReference type="ARBA" id="ARBA00010692"/>
    </source>
</evidence>
<feature type="transmembrane region" description="Helical" evidence="3">
    <location>
        <begin position="114"/>
        <end position="132"/>
    </location>
</feature>
<sequence>MESMNERLTNAIIACLFAALISIGAYIAIPIPGTPVPIVLQNMFIILAAFILGPWWGLAAVVFYLVLGAVGMPVFSGGTGGLVKFAGPTGGYLVGYIPAVVAMGLLSRLGKSRWYFNMLAGIAGMAIVYLFGVARLKAVLHVDWAKALATGLIPFIPGDIAKIAVAGILAPPILKALSQIEQQSTNA</sequence>
<dbReference type="EMBL" id="FWDM01000017">
    <property type="protein sequence ID" value="SLM12255.1"/>
    <property type="molecule type" value="Genomic_DNA"/>
</dbReference>
<dbReference type="GO" id="GO:0015225">
    <property type="term" value="F:biotin transmembrane transporter activity"/>
    <property type="evidence" value="ECO:0007669"/>
    <property type="project" value="UniProtKB-UniRule"/>
</dbReference>
<keyword evidence="2" id="KW-0813">Transport</keyword>
<evidence type="ECO:0000313" key="4">
    <source>
        <dbReference type="EMBL" id="SLM12255.1"/>
    </source>
</evidence>
<keyword evidence="2 3" id="KW-0472">Membrane</keyword>
<dbReference type="InterPro" id="IPR003784">
    <property type="entry name" value="BioY"/>
</dbReference>
<comment type="subcellular location">
    <subcellularLocation>
        <location evidence="2">Cell membrane</location>
        <topology evidence="2">Multi-pass membrane protein</topology>
    </subcellularLocation>
</comment>
<feature type="transmembrane region" description="Helical" evidence="3">
    <location>
        <begin position="152"/>
        <end position="174"/>
    </location>
</feature>
<feature type="transmembrane region" description="Helical" evidence="3">
    <location>
        <begin position="89"/>
        <end position="107"/>
    </location>
</feature>
<protein>
    <recommendedName>
        <fullName evidence="2">Biotin transporter</fullName>
    </recommendedName>
</protein>
<dbReference type="Pfam" id="PF02632">
    <property type="entry name" value="BioY"/>
    <property type="match status" value="1"/>
</dbReference>
<dbReference type="PANTHER" id="PTHR34295">
    <property type="entry name" value="BIOTIN TRANSPORTER BIOY"/>
    <property type="match status" value="1"/>
</dbReference>
<gene>
    <name evidence="4" type="primary">bioY</name>
    <name evidence="4" type="ORF">SPIROBIBN47_240031</name>
</gene>
<dbReference type="Gene3D" id="1.10.1760.20">
    <property type="match status" value="1"/>
</dbReference>
<comment type="similarity">
    <text evidence="1 2">Belongs to the BioY family.</text>
</comment>
<keyword evidence="3" id="KW-0812">Transmembrane</keyword>
<name>A0A3P3XHX2_9SPIR</name>
<keyword evidence="3" id="KW-1133">Transmembrane helix</keyword>
<proteinExistence type="inferred from homology"/>
<dbReference type="PANTHER" id="PTHR34295:SF1">
    <property type="entry name" value="BIOTIN TRANSPORTER BIOY"/>
    <property type="match status" value="1"/>
</dbReference>
<reference evidence="4" key="1">
    <citation type="submission" date="2017-02" db="EMBL/GenBank/DDBJ databases">
        <authorList>
            <person name="Regsiter A."/>
            <person name="William W."/>
        </authorList>
    </citation>
    <scope>NUCLEOTIDE SEQUENCE</scope>
    <source>
        <strain evidence="4">Bib</strain>
    </source>
</reference>
<dbReference type="AlphaFoldDB" id="A0A3P3XHX2"/>